<dbReference type="Proteomes" id="UP000252733">
    <property type="component" value="Unassembled WGS sequence"/>
</dbReference>
<dbReference type="InterPro" id="IPR037066">
    <property type="entry name" value="Plug_dom_sf"/>
</dbReference>
<evidence type="ECO:0000313" key="9">
    <source>
        <dbReference type="EMBL" id="RCW38996.1"/>
    </source>
</evidence>
<keyword evidence="7" id="KW-0732">Signal</keyword>
<feature type="chain" id="PRO_5030056647" evidence="7">
    <location>
        <begin position="21"/>
        <end position="799"/>
    </location>
</feature>
<organism evidence="9 10">
    <name type="scientific">Marinilabilia salmonicolor</name>
    <dbReference type="NCBI Taxonomy" id="989"/>
    <lineage>
        <taxon>Bacteria</taxon>
        <taxon>Pseudomonadati</taxon>
        <taxon>Bacteroidota</taxon>
        <taxon>Bacteroidia</taxon>
        <taxon>Marinilabiliales</taxon>
        <taxon>Marinilabiliaceae</taxon>
        <taxon>Marinilabilia</taxon>
    </lineage>
</organism>
<dbReference type="Gene3D" id="2.170.130.10">
    <property type="entry name" value="TonB-dependent receptor, plug domain"/>
    <property type="match status" value="1"/>
</dbReference>
<evidence type="ECO:0000256" key="7">
    <source>
        <dbReference type="SAM" id="SignalP"/>
    </source>
</evidence>
<keyword evidence="3" id="KW-1134">Transmembrane beta strand</keyword>
<gene>
    <name evidence="9" type="ORF">DFO77_102150</name>
</gene>
<dbReference type="SUPFAM" id="SSF49464">
    <property type="entry name" value="Carboxypeptidase regulatory domain-like"/>
    <property type="match status" value="1"/>
</dbReference>
<dbReference type="PANTHER" id="PTHR30069:SF57">
    <property type="entry name" value="TONB-DEPENDENT RECEPTOR"/>
    <property type="match status" value="1"/>
</dbReference>
<comment type="subcellular location">
    <subcellularLocation>
        <location evidence="1">Cell outer membrane</location>
        <topology evidence="1">Multi-pass membrane protein</topology>
    </subcellularLocation>
</comment>
<evidence type="ECO:0000256" key="2">
    <source>
        <dbReference type="ARBA" id="ARBA00022448"/>
    </source>
</evidence>
<feature type="domain" description="TonB-dependent receptor plug" evidence="8">
    <location>
        <begin position="123"/>
        <end position="224"/>
    </location>
</feature>
<keyword evidence="5" id="KW-0472">Membrane</keyword>
<dbReference type="RefSeq" id="WP_106153274.1">
    <property type="nucleotide sequence ID" value="NZ_PVTS01000009.1"/>
</dbReference>
<keyword evidence="10" id="KW-1185">Reference proteome</keyword>
<proteinExistence type="predicted"/>
<accession>A0A2T0XIG3</accession>
<protein>
    <submittedName>
        <fullName evidence="9">TonB-dependent receptor-like protein</fullName>
    </submittedName>
</protein>
<dbReference type="PANTHER" id="PTHR30069">
    <property type="entry name" value="TONB-DEPENDENT OUTER MEMBRANE RECEPTOR"/>
    <property type="match status" value="1"/>
</dbReference>
<comment type="caution">
    <text evidence="9">The sequence shown here is derived from an EMBL/GenBank/DDBJ whole genome shotgun (WGS) entry which is preliminary data.</text>
</comment>
<keyword evidence="4" id="KW-0812">Transmembrane</keyword>
<dbReference type="STRING" id="1168289.GCA_000259075_03511"/>
<evidence type="ECO:0000256" key="4">
    <source>
        <dbReference type="ARBA" id="ARBA00022692"/>
    </source>
</evidence>
<evidence type="ECO:0000259" key="8">
    <source>
        <dbReference type="Pfam" id="PF07715"/>
    </source>
</evidence>
<evidence type="ECO:0000256" key="1">
    <source>
        <dbReference type="ARBA" id="ARBA00004571"/>
    </source>
</evidence>
<dbReference type="Pfam" id="PF07715">
    <property type="entry name" value="Plug"/>
    <property type="match status" value="1"/>
</dbReference>
<dbReference type="GO" id="GO:0015344">
    <property type="term" value="F:siderophore uptake transmembrane transporter activity"/>
    <property type="evidence" value="ECO:0007669"/>
    <property type="project" value="TreeGrafter"/>
</dbReference>
<keyword evidence="6" id="KW-0998">Cell outer membrane</keyword>
<name>A0A2T0XIG3_9BACT</name>
<dbReference type="AlphaFoldDB" id="A0A2T0XIG3"/>
<evidence type="ECO:0000256" key="3">
    <source>
        <dbReference type="ARBA" id="ARBA00022452"/>
    </source>
</evidence>
<dbReference type="OrthoDB" id="9804995at2"/>
<dbReference type="EMBL" id="QPIZ01000002">
    <property type="protein sequence ID" value="RCW38996.1"/>
    <property type="molecule type" value="Genomic_DNA"/>
</dbReference>
<dbReference type="GO" id="GO:0009279">
    <property type="term" value="C:cell outer membrane"/>
    <property type="evidence" value="ECO:0007669"/>
    <property type="project" value="UniProtKB-SubCell"/>
</dbReference>
<evidence type="ECO:0000256" key="5">
    <source>
        <dbReference type="ARBA" id="ARBA00023136"/>
    </source>
</evidence>
<dbReference type="InterPro" id="IPR008969">
    <property type="entry name" value="CarboxyPept-like_regulatory"/>
</dbReference>
<dbReference type="InterPro" id="IPR012910">
    <property type="entry name" value="Plug_dom"/>
</dbReference>
<dbReference type="GO" id="GO:0044718">
    <property type="term" value="P:siderophore transmembrane transport"/>
    <property type="evidence" value="ECO:0007669"/>
    <property type="project" value="TreeGrafter"/>
</dbReference>
<feature type="signal peptide" evidence="7">
    <location>
        <begin position="1"/>
        <end position="20"/>
    </location>
</feature>
<keyword evidence="2" id="KW-0813">Transport</keyword>
<keyword evidence="9" id="KW-0675">Receptor</keyword>
<dbReference type="Gene3D" id="2.40.170.20">
    <property type="entry name" value="TonB-dependent receptor, beta-barrel domain"/>
    <property type="match status" value="1"/>
</dbReference>
<dbReference type="InterPro" id="IPR039426">
    <property type="entry name" value="TonB-dep_rcpt-like"/>
</dbReference>
<evidence type="ECO:0000256" key="6">
    <source>
        <dbReference type="ARBA" id="ARBA00023237"/>
    </source>
</evidence>
<dbReference type="SUPFAM" id="SSF56935">
    <property type="entry name" value="Porins"/>
    <property type="match status" value="1"/>
</dbReference>
<sequence length="799" mass="90679">MTLKLKLFIVFLFITSLGFAQNATLRGLVKDAYNNDPLPFVNIVIEGTNTGTTTNEDGEFIFEELDPGFIRLQLSSIGYENKLTEEINLSAVRSNYIEIAMKQKTTQLEEVQVTAGSFVRRGETPVSLRRIGIEQIEKGAGASRDLAKVLQSFPGVGAAVSFRNDLIVRGGGPSENRFFLDGIEIPVLNHFSTQGASGGAVGILNVDFIREVDFYSSAFPADRGGAMSSVFEFKQIDANKDKPSFKSTLGASEISLSANTPLGEKTGALFSVRRSYLQFLFDQIGLPFLPTFNDFQFRTKTRFDQKNELTLLGVGAIDEFKYNPSPDPTEENRYTLKYLPAYEQWNYTVGASYKHFRERNYYVLALSRSHLNNVISKYEDNEVDNPDKLLTDYTSDEIQNRLRFEIFSNPGEYTLKGGINLESASYYNRTFARTFRDGQEALIRYSSDLDFFQYGAFGSVSRKFLDEKLDVRAGVRFDANTYSNEMNNPLTQFSPRLTASYELMPRVSVTFNSGRYFQLPAYTMMGYRDNDGQLVNKNNGLKYIHADHLVAGVEWRPNNYTRIGLEGFLKDYDNYPFSVQDSVAMASKGGDYGTFGDEEVTSSSEGRTYGLELLVRQKSPKGYSYILAYTWSHAEFTDVDGNYVPSAWDSEHLLTFTFNKSFKKNWDFGLKWRFAGGLPYTPYDLEKSRDVQAWNVRGREYPDYNRFNEKRLPSFHQLDLRVDKSWMFPKFSLGLYLDIQNVYNKQNENPPRLVQRLGDNGEPVVANPSAPAENQEYDLKELITTSGTVLPTIGVILEF</sequence>
<reference evidence="9 10" key="1">
    <citation type="submission" date="2018-07" db="EMBL/GenBank/DDBJ databases">
        <title>Freshwater and sediment microbial communities from various areas in North America, analyzing microbe dynamics in response to fracking.</title>
        <authorList>
            <person name="Lamendella R."/>
        </authorList>
    </citation>
    <scope>NUCLEOTIDE SEQUENCE [LARGE SCALE GENOMIC DNA]</scope>
    <source>
        <strain evidence="9 10">160A</strain>
    </source>
</reference>
<dbReference type="InterPro" id="IPR036942">
    <property type="entry name" value="Beta-barrel_TonB_sf"/>
</dbReference>
<dbReference type="Gene3D" id="2.60.40.1120">
    <property type="entry name" value="Carboxypeptidase-like, regulatory domain"/>
    <property type="match status" value="1"/>
</dbReference>
<evidence type="ECO:0000313" key="10">
    <source>
        <dbReference type="Proteomes" id="UP000252733"/>
    </source>
</evidence>
<dbReference type="Pfam" id="PF13715">
    <property type="entry name" value="CarbopepD_reg_2"/>
    <property type="match status" value="1"/>
</dbReference>